<keyword evidence="4 5" id="KW-0472">Membrane</keyword>
<dbReference type="InterPro" id="IPR006201">
    <property type="entry name" value="Neur_channel"/>
</dbReference>
<dbReference type="SUPFAM" id="SSF90112">
    <property type="entry name" value="Neurotransmitter-gated ion-channel transmembrane pore"/>
    <property type="match status" value="1"/>
</dbReference>
<feature type="transmembrane region" description="Helical" evidence="5">
    <location>
        <begin position="261"/>
        <end position="280"/>
    </location>
</feature>
<keyword evidence="3 5" id="KW-1133">Transmembrane helix</keyword>
<dbReference type="PANTHER" id="PTHR18945">
    <property type="entry name" value="NEUROTRANSMITTER GATED ION CHANNEL"/>
    <property type="match status" value="1"/>
</dbReference>
<evidence type="ECO:0000256" key="2">
    <source>
        <dbReference type="ARBA" id="ARBA00022692"/>
    </source>
</evidence>
<feature type="domain" description="Neurotransmitter-gated ion-channel transmembrane" evidence="7">
    <location>
        <begin position="238"/>
        <end position="375"/>
    </location>
</feature>
<keyword evidence="5" id="KW-0406">Ion transport</keyword>
<keyword evidence="5" id="KW-0813">Transport</keyword>
<evidence type="ECO:0000256" key="4">
    <source>
        <dbReference type="ARBA" id="ARBA00023136"/>
    </source>
</evidence>
<keyword evidence="2 5" id="KW-0812">Transmembrane</keyword>
<name>A0AAE0SEU2_9BIVA</name>
<keyword evidence="9" id="KW-1185">Reference proteome</keyword>
<feature type="domain" description="Neurotransmitter-gated ion-channel ligand-binding" evidence="6">
    <location>
        <begin position="30"/>
        <end position="206"/>
    </location>
</feature>
<protein>
    <submittedName>
        <fullName evidence="8">Uncharacterized protein</fullName>
    </submittedName>
</protein>
<dbReference type="GO" id="GO:0004888">
    <property type="term" value="F:transmembrane signaling receptor activity"/>
    <property type="evidence" value="ECO:0007669"/>
    <property type="project" value="InterPro"/>
</dbReference>
<dbReference type="Pfam" id="PF02931">
    <property type="entry name" value="Neur_chan_LBD"/>
    <property type="match status" value="1"/>
</dbReference>
<dbReference type="PROSITE" id="PS00236">
    <property type="entry name" value="NEUROTR_ION_CHANNEL"/>
    <property type="match status" value="1"/>
</dbReference>
<dbReference type="PRINTS" id="PR00252">
    <property type="entry name" value="NRIONCHANNEL"/>
</dbReference>
<feature type="transmembrane region" description="Helical" evidence="5">
    <location>
        <begin position="6"/>
        <end position="23"/>
    </location>
</feature>
<dbReference type="GO" id="GO:0016020">
    <property type="term" value="C:membrane"/>
    <property type="evidence" value="ECO:0007669"/>
    <property type="project" value="UniProtKB-SubCell"/>
</dbReference>
<dbReference type="InterPro" id="IPR006202">
    <property type="entry name" value="Neur_chan_lig-bd"/>
</dbReference>
<sequence length="434" mass="49385">MGQMMTGQGVFALVVIVNCHIFVSSHNSAERLYNDLLLNYTKGVRPGTDYNHSLNVELFLTVSTLLEINAVDKIMSVNGFFNMLWRDERLQWNKTEYDGHSSILIDPSLLWTPRILLINPARRFQVFGTYSSEVRVQFDGYVFWVAGDMIETNCNINIRNYPFDIQTCDISITPFGYTENEVNLSVSFSTQFTEFPLGNGEWDHVQTTTTDWSLSVYNVSNFTLQYKRKHHFVLTNIIEPVLILNVISLAVFRIPPNCGERISFAITVFLSYIVFLTIITDNIPKTSSPMSLLSLYLIAKVSVSACITVSTVFIVQVSHKSPRTPIPERILYLLAKSNKMQNAEPKWADNDGNKLDNTRTRTKSGRAELITGEDEGRGSSLSTHCSHIGSKQPTWEEVAIYFDRVLFFFFLSVMLLFTVLLFTFICTNLRTGDI</sequence>
<dbReference type="SUPFAM" id="SSF63712">
    <property type="entry name" value="Nicotinic receptor ligand binding domain-like"/>
    <property type="match status" value="1"/>
</dbReference>
<dbReference type="InterPro" id="IPR006029">
    <property type="entry name" value="Neurotrans-gated_channel_TM"/>
</dbReference>
<reference evidence="8" key="3">
    <citation type="submission" date="2023-05" db="EMBL/GenBank/DDBJ databases">
        <authorList>
            <person name="Smith C.H."/>
        </authorList>
    </citation>
    <scope>NUCLEOTIDE SEQUENCE</scope>
    <source>
        <strain evidence="8">CHS0354</strain>
        <tissue evidence="8">Mantle</tissue>
    </source>
</reference>
<feature type="transmembrane region" description="Helical" evidence="5">
    <location>
        <begin position="405"/>
        <end position="426"/>
    </location>
</feature>
<dbReference type="Gene3D" id="2.70.170.10">
    <property type="entry name" value="Neurotransmitter-gated ion-channel ligand-binding domain"/>
    <property type="match status" value="1"/>
</dbReference>
<dbReference type="InterPro" id="IPR018000">
    <property type="entry name" value="Neurotransmitter_ion_chnl_CS"/>
</dbReference>
<dbReference type="InterPro" id="IPR036734">
    <property type="entry name" value="Neur_chan_lig-bd_sf"/>
</dbReference>
<accession>A0AAE0SEU2</accession>
<dbReference type="EMBL" id="JAEAOA010001849">
    <property type="protein sequence ID" value="KAK3590735.1"/>
    <property type="molecule type" value="Genomic_DNA"/>
</dbReference>
<organism evidence="8 9">
    <name type="scientific">Potamilus streckersoni</name>
    <dbReference type="NCBI Taxonomy" id="2493646"/>
    <lineage>
        <taxon>Eukaryota</taxon>
        <taxon>Metazoa</taxon>
        <taxon>Spiralia</taxon>
        <taxon>Lophotrochozoa</taxon>
        <taxon>Mollusca</taxon>
        <taxon>Bivalvia</taxon>
        <taxon>Autobranchia</taxon>
        <taxon>Heteroconchia</taxon>
        <taxon>Palaeoheterodonta</taxon>
        <taxon>Unionida</taxon>
        <taxon>Unionoidea</taxon>
        <taxon>Unionidae</taxon>
        <taxon>Ambleminae</taxon>
        <taxon>Lampsilini</taxon>
        <taxon>Potamilus</taxon>
    </lineage>
</organism>
<dbReference type="AlphaFoldDB" id="A0AAE0SEU2"/>
<comment type="subcellular location">
    <subcellularLocation>
        <location evidence="1">Membrane</location>
        <topology evidence="1">Multi-pass membrane protein</topology>
    </subcellularLocation>
</comment>
<dbReference type="Proteomes" id="UP001195483">
    <property type="component" value="Unassembled WGS sequence"/>
</dbReference>
<dbReference type="InterPro" id="IPR038050">
    <property type="entry name" value="Neuro_actylchol_rec"/>
</dbReference>
<gene>
    <name evidence="8" type="ORF">CHS0354_030971</name>
</gene>
<dbReference type="InterPro" id="IPR036719">
    <property type="entry name" value="Neuro-gated_channel_TM_sf"/>
</dbReference>
<feature type="transmembrane region" description="Helical" evidence="5">
    <location>
        <begin position="232"/>
        <end position="255"/>
    </location>
</feature>
<evidence type="ECO:0000313" key="9">
    <source>
        <dbReference type="Proteomes" id="UP001195483"/>
    </source>
</evidence>
<feature type="transmembrane region" description="Helical" evidence="5">
    <location>
        <begin position="292"/>
        <end position="315"/>
    </location>
</feature>
<reference evidence="8" key="2">
    <citation type="journal article" date="2021" name="Genome Biol. Evol.">
        <title>Developing a high-quality reference genome for a parasitic bivalve with doubly uniparental inheritance (Bivalvia: Unionida).</title>
        <authorList>
            <person name="Smith C.H."/>
        </authorList>
    </citation>
    <scope>NUCLEOTIDE SEQUENCE</scope>
    <source>
        <strain evidence="8">CHS0354</strain>
        <tissue evidence="8">Mantle</tissue>
    </source>
</reference>
<dbReference type="GO" id="GO:0005230">
    <property type="term" value="F:extracellular ligand-gated monoatomic ion channel activity"/>
    <property type="evidence" value="ECO:0007669"/>
    <property type="project" value="InterPro"/>
</dbReference>
<comment type="caution">
    <text evidence="8">The sequence shown here is derived from an EMBL/GenBank/DDBJ whole genome shotgun (WGS) entry which is preliminary data.</text>
</comment>
<evidence type="ECO:0000256" key="3">
    <source>
        <dbReference type="ARBA" id="ARBA00022989"/>
    </source>
</evidence>
<evidence type="ECO:0000259" key="6">
    <source>
        <dbReference type="Pfam" id="PF02931"/>
    </source>
</evidence>
<reference evidence="8" key="1">
    <citation type="journal article" date="2021" name="Genome Biol. Evol.">
        <title>A High-Quality Reference Genome for a Parasitic Bivalve with Doubly Uniparental Inheritance (Bivalvia: Unionida).</title>
        <authorList>
            <person name="Smith C.H."/>
        </authorList>
    </citation>
    <scope>NUCLEOTIDE SEQUENCE</scope>
    <source>
        <strain evidence="8">CHS0354</strain>
    </source>
</reference>
<keyword evidence="5" id="KW-0407">Ion channel</keyword>
<dbReference type="FunFam" id="2.70.170.10:FF:000028">
    <property type="entry name" value="AcetylCholine Receptor"/>
    <property type="match status" value="1"/>
</dbReference>
<dbReference type="CDD" id="cd19051">
    <property type="entry name" value="LGIC_TM_cation"/>
    <property type="match status" value="1"/>
</dbReference>
<evidence type="ECO:0000313" key="8">
    <source>
        <dbReference type="EMBL" id="KAK3590735.1"/>
    </source>
</evidence>
<proteinExistence type="inferred from homology"/>
<evidence type="ECO:0000256" key="5">
    <source>
        <dbReference type="RuleBase" id="RU000687"/>
    </source>
</evidence>
<dbReference type="CDD" id="cd18989">
    <property type="entry name" value="LGIC_ECD_cation"/>
    <property type="match status" value="1"/>
</dbReference>
<evidence type="ECO:0000259" key="7">
    <source>
        <dbReference type="Pfam" id="PF02932"/>
    </source>
</evidence>
<dbReference type="Pfam" id="PF02932">
    <property type="entry name" value="Neur_chan_memb"/>
    <property type="match status" value="1"/>
</dbReference>
<dbReference type="Gene3D" id="1.20.58.390">
    <property type="entry name" value="Neurotransmitter-gated ion-channel transmembrane domain"/>
    <property type="match status" value="1"/>
</dbReference>
<comment type="similarity">
    <text evidence="5">Belongs to the ligand-gated ion channel (TC 1.A.9) family.</text>
</comment>
<evidence type="ECO:0000256" key="1">
    <source>
        <dbReference type="ARBA" id="ARBA00004141"/>
    </source>
</evidence>